<organism evidence="8 9">
    <name type="scientific">Flammeovirga agarivorans</name>
    <dbReference type="NCBI Taxonomy" id="2726742"/>
    <lineage>
        <taxon>Bacteria</taxon>
        <taxon>Pseudomonadati</taxon>
        <taxon>Bacteroidota</taxon>
        <taxon>Cytophagia</taxon>
        <taxon>Cytophagales</taxon>
        <taxon>Flammeovirgaceae</taxon>
        <taxon>Flammeovirga</taxon>
    </lineage>
</organism>
<dbReference type="InterPro" id="IPR037004">
    <property type="entry name" value="Exonuc_VII_ssu_sf"/>
</dbReference>
<evidence type="ECO:0000256" key="5">
    <source>
        <dbReference type="ARBA" id="ARBA00022839"/>
    </source>
</evidence>
<keyword evidence="5" id="KW-0269">Exonuclease</keyword>
<keyword evidence="4 8" id="KW-0378">Hydrolase</keyword>
<dbReference type="GO" id="GO:0009318">
    <property type="term" value="C:exodeoxyribonuclease VII complex"/>
    <property type="evidence" value="ECO:0007669"/>
    <property type="project" value="UniProtKB-UniRule"/>
</dbReference>
<dbReference type="GO" id="GO:0006308">
    <property type="term" value="P:DNA catabolic process"/>
    <property type="evidence" value="ECO:0007669"/>
    <property type="project" value="UniProtKB-UniRule"/>
</dbReference>
<evidence type="ECO:0000256" key="6">
    <source>
        <dbReference type="NCBIfam" id="TIGR01280"/>
    </source>
</evidence>
<evidence type="ECO:0000256" key="1">
    <source>
        <dbReference type="ARBA" id="ARBA00009998"/>
    </source>
</evidence>
<dbReference type="InterPro" id="IPR003761">
    <property type="entry name" value="Exonuc_VII_S"/>
</dbReference>
<dbReference type="AlphaFoldDB" id="A0A7X8SLT2"/>
<comment type="caution">
    <text evidence="8">The sequence shown here is derived from an EMBL/GenBank/DDBJ whole genome shotgun (WGS) entry which is preliminary data.</text>
</comment>
<evidence type="ECO:0000313" key="9">
    <source>
        <dbReference type="Proteomes" id="UP000585050"/>
    </source>
</evidence>
<dbReference type="Proteomes" id="UP000585050">
    <property type="component" value="Unassembled WGS sequence"/>
</dbReference>
<keyword evidence="7" id="KW-0175">Coiled coil</keyword>
<dbReference type="NCBIfam" id="TIGR01280">
    <property type="entry name" value="xseB"/>
    <property type="match status" value="1"/>
</dbReference>
<feature type="coiled-coil region" evidence="7">
    <location>
        <begin position="3"/>
        <end position="51"/>
    </location>
</feature>
<sequence length="68" mass="7801">MSEQKENITYEAALQELQEIQNKLDGDEVPIDDLSKLAKRAKELVKMCKEKLGTIESELTDIFSEDKE</sequence>
<keyword evidence="9" id="KW-1185">Reference proteome</keyword>
<dbReference type="GO" id="GO:0008855">
    <property type="term" value="F:exodeoxyribonuclease VII activity"/>
    <property type="evidence" value="ECO:0007669"/>
    <property type="project" value="UniProtKB-UniRule"/>
</dbReference>
<dbReference type="EC" id="3.1.11.6" evidence="6"/>
<dbReference type="RefSeq" id="WP_168883273.1">
    <property type="nucleotide sequence ID" value="NZ_JABAIL010000004.1"/>
</dbReference>
<reference evidence="8 9" key="1">
    <citation type="submission" date="2020-04" db="EMBL/GenBank/DDBJ databases">
        <title>Flammeovirga sp. SR4, a novel species isolated from seawater.</title>
        <authorList>
            <person name="Wang X."/>
        </authorList>
    </citation>
    <scope>NUCLEOTIDE SEQUENCE [LARGE SCALE GENOMIC DNA]</scope>
    <source>
        <strain evidence="8 9">SR4</strain>
    </source>
</reference>
<dbReference type="EMBL" id="JABAIL010000004">
    <property type="protein sequence ID" value="NLR92565.1"/>
    <property type="molecule type" value="Genomic_DNA"/>
</dbReference>
<gene>
    <name evidence="8" type="primary">xseB</name>
    <name evidence="8" type="ORF">HGP29_15210</name>
</gene>
<dbReference type="Pfam" id="PF02609">
    <property type="entry name" value="Exonuc_VII_S"/>
    <property type="match status" value="1"/>
</dbReference>
<evidence type="ECO:0000256" key="2">
    <source>
        <dbReference type="ARBA" id="ARBA00022490"/>
    </source>
</evidence>
<keyword evidence="3" id="KW-0540">Nuclease</keyword>
<evidence type="ECO:0000256" key="7">
    <source>
        <dbReference type="SAM" id="Coils"/>
    </source>
</evidence>
<evidence type="ECO:0000313" key="8">
    <source>
        <dbReference type="EMBL" id="NLR92565.1"/>
    </source>
</evidence>
<keyword evidence="2" id="KW-0963">Cytoplasm</keyword>
<evidence type="ECO:0000256" key="4">
    <source>
        <dbReference type="ARBA" id="ARBA00022801"/>
    </source>
</evidence>
<comment type="similarity">
    <text evidence="1">Belongs to the XseB family.</text>
</comment>
<dbReference type="SUPFAM" id="SSF116842">
    <property type="entry name" value="XseB-like"/>
    <property type="match status" value="1"/>
</dbReference>
<name>A0A7X8SLT2_9BACT</name>
<protein>
    <recommendedName>
        <fullName evidence="6">Exodeoxyribonuclease VII small subunit</fullName>
        <ecNumber evidence="6">3.1.11.6</ecNumber>
    </recommendedName>
</protein>
<evidence type="ECO:0000256" key="3">
    <source>
        <dbReference type="ARBA" id="ARBA00022722"/>
    </source>
</evidence>
<proteinExistence type="inferred from homology"/>
<dbReference type="Gene3D" id="1.10.287.1040">
    <property type="entry name" value="Exonuclease VII, small subunit"/>
    <property type="match status" value="1"/>
</dbReference>
<accession>A0A7X8SLT2</accession>